<evidence type="ECO:0000313" key="8">
    <source>
        <dbReference type="Proteomes" id="UP000001055"/>
    </source>
</evidence>
<evidence type="ECO:0000256" key="4">
    <source>
        <dbReference type="ARBA" id="ARBA00023004"/>
    </source>
</evidence>
<gene>
    <name evidence="7" type="ORF">SNOG_00340</name>
</gene>
<evidence type="ECO:0000256" key="2">
    <source>
        <dbReference type="ARBA" id="ARBA00022723"/>
    </source>
</evidence>
<organism evidence="7 8">
    <name type="scientific">Phaeosphaeria nodorum (strain SN15 / ATCC MYA-4574 / FGSC 10173)</name>
    <name type="common">Glume blotch fungus</name>
    <name type="synonym">Parastagonospora nodorum</name>
    <dbReference type="NCBI Taxonomy" id="321614"/>
    <lineage>
        <taxon>Eukaryota</taxon>
        <taxon>Fungi</taxon>
        <taxon>Dikarya</taxon>
        <taxon>Ascomycota</taxon>
        <taxon>Pezizomycotina</taxon>
        <taxon>Dothideomycetes</taxon>
        <taxon>Pleosporomycetidae</taxon>
        <taxon>Pleosporales</taxon>
        <taxon>Pleosporineae</taxon>
        <taxon>Phaeosphaeriaceae</taxon>
        <taxon>Parastagonospora</taxon>
    </lineage>
</organism>
<dbReference type="GO" id="GO:0010436">
    <property type="term" value="F:carotenoid dioxygenase activity"/>
    <property type="evidence" value="ECO:0000318"/>
    <property type="project" value="GO_Central"/>
</dbReference>
<dbReference type="InterPro" id="IPR004294">
    <property type="entry name" value="Carotenoid_Oase"/>
</dbReference>
<keyword evidence="4 5" id="KW-0408">Iron</keyword>
<comment type="similarity">
    <text evidence="1">Belongs to the carotenoid oxygenase family.</text>
</comment>
<evidence type="ECO:0000313" key="7">
    <source>
        <dbReference type="EMBL" id="EAT91835.2"/>
    </source>
</evidence>
<evidence type="ECO:0000256" key="6">
    <source>
        <dbReference type="SAM" id="MobiDB-lite"/>
    </source>
</evidence>
<feature type="compositionally biased region" description="Polar residues" evidence="6">
    <location>
        <begin position="450"/>
        <end position="463"/>
    </location>
</feature>
<keyword evidence="2 5" id="KW-0479">Metal-binding</keyword>
<dbReference type="VEuPathDB" id="FungiDB:JI435_003400"/>
<feature type="binding site" evidence="5">
    <location>
        <position position="671"/>
    </location>
    <ligand>
        <name>Fe cation</name>
        <dbReference type="ChEBI" id="CHEBI:24875"/>
        <note>catalytic</note>
    </ligand>
</feature>
<dbReference type="PANTHER" id="PTHR10543:SF89">
    <property type="entry name" value="CAROTENOID 9,10(9',10')-CLEAVAGE DIOXYGENASE 1"/>
    <property type="match status" value="1"/>
</dbReference>
<dbReference type="Proteomes" id="UP000001055">
    <property type="component" value="Unassembled WGS sequence"/>
</dbReference>
<proteinExistence type="inferred from homology"/>
<keyword evidence="3" id="KW-0560">Oxidoreductase</keyword>
<dbReference type="eggNOG" id="KOG1285">
    <property type="taxonomic scope" value="Eukaryota"/>
</dbReference>
<dbReference type="EMBL" id="CH445325">
    <property type="protein sequence ID" value="EAT91835.2"/>
    <property type="molecule type" value="Genomic_DNA"/>
</dbReference>
<evidence type="ECO:0000256" key="5">
    <source>
        <dbReference type="PIRSR" id="PIRSR604294-1"/>
    </source>
</evidence>
<evidence type="ECO:0008006" key="9">
    <source>
        <dbReference type="Google" id="ProtNLM"/>
    </source>
</evidence>
<comment type="cofactor">
    <cofactor evidence="5">
        <name>Fe(2+)</name>
        <dbReference type="ChEBI" id="CHEBI:29033"/>
    </cofactor>
    <text evidence="5">Binds 1 Fe(2+) ion per subunit.</text>
</comment>
<name>Q0V6M4_PHANO</name>
<dbReference type="PANTHER" id="PTHR10543">
    <property type="entry name" value="BETA-CAROTENE DIOXYGENASE"/>
    <property type="match status" value="1"/>
</dbReference>
<dbReference type="KEGG" id="pno:SNOG_00340"/>
<dbReference type="Pfam" id="PF03055">
    <property type="entry name" value="RPE65"/>
    <property type="match status" value="1"/>
</dbReference>
<dbReference type="AlphaFoldDB" id="Q0V6M4"/>
<dbReference type="InParanoid" id="Q0V6M4"/>
<feature type="region of interest" description="Disordered" evidence="6">
    <location>
        <begin position="438"/>
        <end position="470"/>
    </location>
</feature>
<accession>Q0V6M4</accession>
<sequence>MLVPVRTKAAKAKPSVRRHFSKCTTIPLTSYSYLAGNFAPATKSWPPTPVTWTGDIPKELLGGMYVRNGGNPATNSDLGREAHWFDGDGMLSGVWFERSSSSPQHVVPHFVNQYILTDVYLASVENSSLQTPILPSISTLVNPASRLLYIIWRIMRTVFIVILSHLSRTQTAIKRISVANTSILFHDGRALATCESGPPMRVTLPTLETVGWFDGSTAEGESMDESQKNAEVSTVTFGGSGPLSWMNEWTTGHPKIDQESGAMILFHCNFAPPYVHYSLVPAKDISQSGPQQQIMSAPVPGCAGGKLMHDFGVSKLSTIILDLPLSLTPLNLLKNKPIVLYEPEKASRFGVFPRTDPAAVRWFEAVGCCIFHTANTWDECNAEGTVTAVNLLACRLTSASLVFSAANIAPPPHPNHKKVEKSRRMSFFAKYDDDQALEDPEKSHADETSPLLSQEESQGSRSTPPIPMTHDDEEQCRLYYYRFAMDVKDSNDVTHQFALAAIPFEFPVVSPHTEMTYAQYIYGCSTTNESFGAALGKATKIDVIVRMDVKALLARAQVTPPTQVTGCVDDRSIDQILASTDRNDPIKTFKLPPNHFGQEPRFIPRERRSGDANVSEHDGYLVFYVFNEDQLNEMGDCRADAVSELWVLDAKSMSDIVCKIKLPTRVPYGLHGNWFSEERIKQQRAVQSLRAIKDPQPASKWRSKLISSMG</sequence>
<dbReference type="RefSeq" id="XP_001791030.1">
    <property type="nucleotide sequence ID" value="XM_001790978.1"/>
</dbReference>
<feature type="binding site" evidence="5">
    <location>
        <position position="309"/>
    </location>
    <ligand>
        <name>Fe cation</name>
        <dbReference type="ChEBI" id="CHEBI:24875"/>
        <note>catalytic</note>
    </ligand>
</feature>
<evidence type="ECO:0000256" key="3">
    <source>
        <dbReference type="ARBA" id="ARBA00023002"/>
    </source>
</evidence>
<protein>
    <recommendedName>
        <fullName evidence="9">Carotenoid oxygenase</fullName>
    </recommendedName>
</protein>
<dbReference type="STRING" id="321614.Q0V6M4"/>
<dbReference type="HOGENOM" id="CLU_016472_4_0_1"/>
<reference evidence="8" key="1">
    <citation type="journal article" date="2007" name="Plant Cell">
        <title>Dothideomycete-plant interactions illuminated by genome sequencing and EST analysis of the wheat pathogen Stagonospora nodorum.</title>
        <authorList>
            <person name="Hane J.K."/>
            <person name="Lowe R.G."/>
            <person name="Solomon P.S."/>
            <person name="Tan K.C."/>
            <person name="Schoch C.L."/>
            <person name="Spatafora J.W."/>
            <person name="Crous P.W."/>
            <person name="Kodira C."/>
            <person name="Birren B.W."/>
            <person name="Galagan J.E."/>
            <person name="Torriani S.F."/>
            <person name="McDonald B.A."/>
            <person name="Oliver R.P."/>
        </authorList>
    </citation>
    <scope>NUCLEOTIDE SEQUENCE [LARGE SCALE GENOMIC DNA]</scope>
    <source>
        <strain evidence="8">SN15 / ATCC MYA-4574 / FGSC 10173</strain>
    </source>
</reference>
<dbReference type="GO" id="GO:0046872">
    <property type="term" value="F:metal ion binding"/>
    <property type="evidence" value="ECO:0007669"/>
    <property type="project" value="UniProtKB-KW"/>
</dbReference>
<evidence type="ECO:0000256" key="1">
    <source>
        <dbReference type="ARBA" id="ARBA00006787"/>
    </source>
</evidence>
<dbReference type="GeneID" id="5968533"/>
<feature type="binding site" evidence="5">
    <location>
        <position position="253"/>
    </location>
    <ligand>
        <name>Fe cation</name>
        <dbReference type="ChEBI" id="CHEBI:24875"/>
        <note>catalytic</note>
    </ligand>
</feature>
<feature type="binding site" evidence="5">
    <location>
        <position position="372"/>
    </location>
    <ligand>
        <name>Fe cation</name>
        <dbReference type="ChEBI" id="CHEBI:24875"/>
        <note>catalytic</note>
    </ligand>
</feature>
<dbReference type="GO" id="GO:0016121">
    <property type="term" value="P:carotene catabolic process"/>
    <property type="evidence" value="ECO:0000318"/>
    <property type="project" value="GO_Central"/>
</dbReference>